<gene>
    <name evidence="3" type="ORF">D7294_30850</name>
</gene>
<organism evidence="3 4">
    <name type="scientific">Streptomyces hoynatensis</name>
    <dbReference type="NCBI Taxonomy" id="1141874"/>
    <lineage>
        <taxon>Bacteria</taxon>
        <taxon>Bacillati</taxon>
        <taxon>Actinomycetota</taxon>
        <taxon>Actinomycetes</taxon>
        <taxon>Kitasatosporales</taxon>
        <taxon>Streptomycetaceae</taxon>
        <taxon>Streptomyces</taxon>
    </lineage>
</organism>
<proteinExistence type="predicted"/>
<keyword evidence="2" id="KW-0732">Signal</keyword>
<evidence type="ECO:0008006" key="5">
    <source>
        <dbReference type="Google" id="ProtNLM"/>
    </source>
</evidence>
<sequence>MTLSRICAFTASVLLTAGTAIAATPGSEGTDQAPAAEEATPRAAFTRHQGTARQIPAGGLLDVSVSCPSGQVPTGGGGASQSGLIHLVTSAPTENGWGVVGRNTGTVPDQLIPWVVCTTP</sequence>
<keyword evidence="4" id="KW-1185">Reference proteome</keyword>
<dbReference type="OrthoDB" id="4329541at2"/>
<dbReference type="EMBL" id="RBAL01000036">
    <property type="protein sequence ID" value="RKN35810.1"/>
    <property type="molecule type" value="Genomic_DNA"/>
</dbReference>
<dbReference type="RefSeq" id="WP_120685127.1">
    <property type="nucleotide sequence ID" value="NZ_RBAL01000036.1"/>
</dbReference>
<reference evidence="3 4" key="1">
    <citation type="journal article" date="2014" name="Int. J. Syst. Evol. Microbiol.">
        <title>Streptomyces hoynatensis sp. nov., isolated from deep marine sediment.</title>
        <authorList>
            <person name="Veyisoglu A."/>
            <person name="Sahin N."/>
        </authorList>
    </citation>
    <scope>NUCLEOTIDE SEQUENCE [LARGE SCALE GENOMIC DNA]</scope>
    <source>
        <strain evidence="3 4">KCTC 29097</strain>
    </source>
</reference>
<comment type="caution">
    <text evidence="3">The sequence shown here is derived from an EMBL/GenBank/DDBJ whole genome shotgun (WGS) entry which is preliminary data.</text>
</comment>
<evidence type="ECO:0000313" key="4">
    <source>
        <dbReference type="Proteomes" id="UP000272474"/>
    </source>
</evidence>
<dbReference type="Proteomes" id="UP000272474">
    <property type="component" value="Unassembled WGS sequence"/>
</dbReference>
<dbReference type="AlphaFoldDB" id="A0A3A9YF07"/>
<accession>A0A3A9YF07</accession>
<evidence type="ECO:0000313" key="3">
    <source>
        <dbReference type="EMBL" id="RKN35810.1"/>
    </source>
</evidence>
<evidence type="ECO:0000256" key="1">
    <source>
        <dbReference type="SAM" id="MobiDB-lite"/>
    </source>
</evidence>
<name>A0A3A9YF07_9ACTN</name>
<protein>
    <recommendedName>
        <fullName evidence="5">Secreted protein</fullName>
    </recommendedName>
</protein>
<feature type="compositionally biased region" description="Low complexity" evidence="1">
    <location>
        <begin position="33"/>
        <end position="47"/>
    </location>
</feature>
<feature type="region of interest" description="Disordered" evidence="1">
    <location>
        <begin position="23"/>
        <end position="47"/>
    </location>
</feature>
<evidence type="ECO:0000256" key="2">
    <source>
        <dbReference type="SAM" id="SignalP"/>
    </source>
</evidence>
<feature type="chain" id="PRO_5017329235" description="Secreted protein" evidence="2">
    <location>
        <begin position="23"/>
        <end position="120"/>
    </location>
</feature>
<feature type="signal peptide" evidence="2">
    <location>
        <begin position="1"/>
        <end position="22"/>
    </location>
</feature>